<dbReference type="Pfam" id="PF08922">
    <property type="entry name" value="DUF1905"/>
    <property type="match status" value="1"/>
</dbReference>
<gene>
    <name evidence="1" type="ORF">GCM10009836_51580</name>
</gene>
<reference evidence="1 2" key="1">
    <citation type="journal article" date="2019" name="Int. J. Syst. Evol. Microbiol.">
        <title>The Global Catalogue of Microorganisms (GCM) 10K type strain sequencing project: providing services to taxonomists for standard genome sequencing and annotation.</title>
        <authorList>
            <consortium name="The Broad Institute Genomics Platform"/>
            <consortium name="The Broad Institute Genome Sequencing Center for Infectious Disease"/>
            <person name="Wu L."/>
            <person name="Ma J."/>
        </authorList>
    </citation>
    <scope>NUCLEOTIDE SEQUENCE [LARGE SCALE GENOMIC DNA]</scope>
    <source>
        <strain evidence="1 2">JCM 16009</strain>
    </source>
</reference>
<dbReference type="InterPro" id="IPR015018">
    <property type="entry name" value="DUF1905"/>
</dbReference>
<evidence type="ECO:0000313" key="1">
    <source>
        <dbReference type="EMBL" id="GAA1864948.1"/>
    </source>
</evidence>
<keyword evidence="2" id="KW-1185">Reference proteome</keyword>
<name>A0ABN2NDV4_9PSEU</name>
<proteinExistence type="predicted"/>
<dbReference type="Proteomes" id="UP001500449">
    <property type="component" value="Unassembled WGS sequence"/>
</dbReference>
<organism evidence="1 2">
    <name type="scientific">Pseudonocardia ailaonensis</name>
    <dbReference type="NCBI Taxonomy" id="367279"/>
    <lineage>
        <taxon>Bacteria</taxon>
        <taxon>Bacillati</taxon>
        <taxon>Actinomycetota</taxon>
        <taxon>Actinomycetes</taxon>
        <taxon>Pseudonocardiales</taxon>
        <taxon>Pseudonocardiaceae</taxon>
        <taxon>Pseudonocardia</taxon>
    </lineage>
</organism>
<accession>A0ABN2NDV4</accession>
<dbReference type="SUPFAM" id="SSF141694">
    <property type="entry name" value="AF2212/PG0164-like"/>
    <property type="match status" value="1"/>
</dbReference>
<protein>
    <submittedName>
        <fullName evidence="1">DUF1905 domain-containing protein</fullName>
    </submittedName>
</protein>
<sequence>MTGVDLEFSADVWEWRGPAPFYWLRLPEEGCDLVRAEAAAASYGWGAIPVRARIGGTEWETSLLPKDGGYVLPLKVAVRRAEGIGEDDTVDVAVAIAPRDGRAANGTGPAC</sequence>
<comment type="caution">
    <text evidence="1">The sequence shown here is derived from an EMBL/GenBank/DDBJ whole genome shotgun (WGS) entry which is preliminary data.</text>
</comment>
<dbReference type="EMBL" id="BAAAQK010000019">
    <property type="protein sequence ID" value="GAA1864948.1"/>
    <property type="molecule type" value="Genomic_DNA"/>
</dbReference>
<dbReference type="InterPro" id="IPR037079">
    <property type="entry name" value="AF2212/PG0164-like_sf"/>
</dbReference>
<evidence type="ECO:0000313" key="2">
    <source>
        <dbReference type="Proteomes" id="UP001500449"/>
    </source>
</evidence>
<dbReference type="Gene3D" id="2.40.30.100">
    <property type="entry name" value="AF2212/PG0164-like"/>
    <property type="match status" value="1"/>
</dbReference>